<gene>
    <name evidence="7" type="ORF">V5F89_10995</name>
</gene>
<accession>A0ABZ2D4P3</accession>
<evidence type="ECO:0000313" key="8">
    <source>
        <dbReference type="Proteomes" id="UP001335183"/>
    </source>
</evidence>
<evidence type="ECO:0000259" key="6">
    <source>
        <dbReference type="Pfam" id="PF08281"/>
    </source>
</evidence>
<reference evidence="7 8" key="1">
    <citation type="submission" date="2024-02" db="EMBL/GenBank/DDBJ databases">
        <title>The whole genome sequence of five bacterial samples isolated from Abu Dhabi Sabkha-shore region.</title>
        <authorList>
            <person name="Sudalaimuthuasari N."/>
            <person name="Sarfraz B."/>
            <person name="Tuyisabe J.D."/>
            <person name="Mugisha Ntwali L.D.M."/>
            <person name="Ali A.I.A.A."/>
            <person name="Almansoori S.Z.A."/>
            <person name="Alajami H.S.A."/>
            <person name="Almeqbaali A.A.S."/>
            <person name="Kundu B."/>
            <person name="Saeed E.E."/>
            <person name="Sukumarinath V."/>
            <person name="Mishra A.K."/>
            <person name="Hazzouri K.M."/>
            <person name="Almaskari R."/>
            <person name="Sharma A.K."/>
            <person name="Amiri K.M.A."/>
        </authorList>
    </citation>
    <scope>NUCLEOTIDE SEQUENCE [LARGE SCALE GENOMIC DNA]</scope>
    <source>
        <strain evidence="8">kcgeb_sd</strain>
    </source>
</reference>
<evidence type="ECO:0000256" key="2">
    <source>
        <dbReference type="ARBA" id="ARBA00023015"/>
    </source>
</evidence>
<dbReference type="Proteomes" id="UP001335183">
    <property type="component" value="Chromosome"/>
</dbReference>
<proteinExistence type="inferred from homology"/>
<evidence type="ECO:0000256" key="3">
    <source>
        <dbReference type="ARBA" id="ARBA00023082"/>
    </source>
</evidence>
<dbReference type="PANTHER" id="PTHR43133:SF63">
    <property type="entry name" value="RNA POLYMERASE SIGMA FACTOR FECI-RELATED"/>
    <property type="match status" value="1"/>
</dbReference>
<dbReference type="RefSeq" id="WP_338445687.1">
    <property type="nucleotide sequence ID" value="NZ_CP144918.1"/>
</dbReference>
<dbReference type="InterPro" id="IPR007627">
    <property type="entry name" value="RNA_pol_sigma70_r2"/>
</dbReference>
<dbReference type="Gene3D" id="1.10.1740.10">
    <property type="match status" value="1"/>
</dbReference>
<dbReference type="InterPro" id="IPR013249">
    <property type="entry name" value="RNA_pol_sigma70_r4_t2"/>
</dbReference>
<dbReference type="NCBIfam" id="TIGR02937">
    <property type="entry name" value="sigma70-ECF"/>
    <property type="match status" value="1"/>
</dbReference>
<evidence type="ECO:0000256" key="1">
    <source>
        <dbReference type="ARBA" id="ARBA00010641"/>
    </source>
</evidence>
<keyword evidence="8" id="KW-1185">Reference proteome</keyword>
<dbReference type="Pfam" id="PF08281">
    <property type="entry name" value="Sigma70_r4_2"/>
    <property type="match status" value="1"/>
</dbReference>
<dbReference type="InterPro" id="IPR013325">
    <property type="entry name" value="RNA_pol_sigma_r2"/>
</dbReference>
<keyword evidence="4" id="KW-0804">Transcription</keyword>
<dbReference type="Pfam" id="PF04542">
    <property type="entry name" value="Sigma70_r2"/>
    <property type="match status" value="1"/>
</dbReference>
<organism evidence="7 8">
    <name type="scientific">Pelagerythrobacter marensis</name>
    <dbReference type="NCBI Taxonomy" id="543877"/>
    <lineage>
        <taxon>Bacteria</taxon>
        <taxon>Pseudomonadati</taxon>
        <taxon>Pseudomonadota</taxon>
        <taxon>Alphaproteobacteria</taxon>
        <taxon>Sphingomonadales</taxon>
        <taxon>Erythrobacteraceae</taxon>
        <taxon>Pelagerythrobacter</taxon>
    </lineage>
</organism>
<feature type="domain" description="RNA polymerase sigma factor 70 region 4 type 2" evidence="6">
    <location>
        <begin position="137"/>
        <end position="184"/>
    </location>
</feature>
<keyword evidence="2" id="KW-0805">Transcription regulation</keyword>
<dbReference type="InterPro" id="IPR013324">
    <property type="entry name" value="RNA_pol_sigma_r3/r4-like"/>
</dbReference>
<dbReference type="SUPFAM" id="SSF88946">
    <property type="entry name" value="Sigma2 domain of RNA polymerase sigma factors"/>
    <property type="match status" value="1"/>
</dbReference>
<protein>
    <submittedName>
        <fullName evidence="7">RNA polymerase sigma factor</fullName>
    </submittedName>
</protein>
<dbReference type="InterPro" id="IPR036388">
    <property type="entry name" value="WH-like_DNA-bd_sf"/>
</dbReference>
<keyword evidence="3" id="KW-0731">Sigma factor</keyword>
<comment type="similarity">
    <text evidence="1">Belongs to the sigma-70 factor family. ECF subfamily.</text>
</comment>
<sequence length="196" mass="22441">MTTKKKDTGALLHEERDTAATGTPWRDEVTFEANSLLLRRYLSKRLKNDHECDDYIQEVWARVLALDAEKRSQIRDWRGFLTRVASNILIDSFRRKNARNSDRHVGLDDHLYLIDDNAFDPERIALSRARVADVEGSLARLDTRESEALVQARVHGLSHADIGKKLGLTSKQVSHLIERALVKISRDLARSDDPSW</sequence>
<dbReference type="InterPro" id="IPR014284">
    <property type="entry name" value="RNA_pol_sigma-70_dom"/>
</dbReference>
<dbReference type="PANTHER" id="PTHR43133">
    <property type="entry name" value="RNA POLYMERASE ECF-TYPE SIGMA FACTO"/>
    <property type="match status" value="1"/>
</dbReference>
<evidence type="ECO:0000256" key="4">
    <source>
        <dbReference type="ARBA" id="ARBA00023163"/>
    </source>
</evidence>
<dbReference type="Gene3D" id="1.10.10.10">
    <property type="entry name" value="Winged helix-like DNA-binding domain superfamily/Winged helix DNA-binding domain"/>
    <property type="match status" value="1"/>
</dbReference>
<name>A0ABZ2D4P3_9SPHN</name>
<feature type="domain" description="RNA polymerase sigma-70 region 2" evidence="5">
    <location>
        <begin position="31"/>
        <end position="97"/>
    </location>
</feature>
<evidence type="ECO:0000259" key="5">
    <source>
        <dbReference type="Pfam" id="PF04542"/>
    </source>
</evidence>
<dbReference type="SUPFAM" id="SSF88659">
    <property type="entry name" value="Sigma3 and sigma4 domains of RNA polymerase sigma factors"/>
    <property type="match status" value="1"/>
</dbReference>
<evidence type="ECO:0000313" key="7">
    <source>
        <dbReference type="EMBL" id="WWA46791.1"/>
    </source>
</evidence>
<dbReference type="EMBL" id="CP144918">
    <property type="protein sequence ID" value="WWA46791.1"/>
    <property type="molecule type" value="Genomic_DNA"/>
</dbReference>
<dbReference type="InterPro" id="IPR039425">
    <property type="entry name" value="RNA_pol_sigma-70-like"/>
</dbReference>